<evidence type="ECO:0000313" key="2">
    <source>
        <dbReference type="Proteomes" id="UP000526233"/>
    </source>
</evidence>
<sequence length="154" mass="16542">MGTKHNVDLDVIDDDQNGTDIVVDENAPVALAGAAADVVEDIDPGDRLPDNAIQNADGSVTLSLLYPQTLKVKKGDKVREENYEQLTFHRLNGADQRAIAAATDSMLNVVAFSRSTRISQAIMNVLFDKMDAADISAGAQVFQHFLGSGRKTGK</sequence>
<organism evidence="1 2">
    <name type="scientific">Brucella pseudogrignonensis</name>
    <dbReference type="NCBI Taxonomy" id="419475"/>
    <lineage>
        <taxon>Bacteria</taxon>
        <taxon>Pseudomonadati</taxon>
        <taxon>Pseudomonadota</taxon>
        <taxon>Alphaproteobacteria</taxon>
        <taxon>Hyphomicrobiales</taxon>
        <taxon>Brucellaceae</taxon>
        <taxon>Brucella/Ochrobactrum group</taxon>
        <taxon>Brucella</taxon>
    </lineage>
</organism>
<reference evidence="1 2" key="1">
    <citation type="submission" date="2018-11" db="EMBL/GenBank/DDBJ databases">
        <title>Genome sequencing and analysis.</title>
        <authorList>
            <person name="Huang Y.-T."/>
        </authorList>
    </citation>
    <scope>NUCLEOTIDE SEQUENCE [LARGE SCALE GENOMIC DNA]</scope>
    <source>
        <strain evidence="1 2">SHIN</strain>
    </source>
</reference>
<dbReference type="RefSeq" id="WP_171379921.1">
    <property type="nucleotide sequence ID" value="NZ_PKQI01000002.1"/>
</dbReference>
<name>A0A7Y3WVS8_9HYPH</name>
<dbReference type="AlphaFoldDB" id="A0A7Y3WVS8"/>
<dbReference type="Proteomes" id="UP000526233">
    <property type="component" value="Unassembled WGS sequence"/>
</dbReference>
<comment type="caution">
    <text evidence="1">The sequence shown here is derived from an EMBL/GenBank/DDBJ whole genome shotgun (WGS) entry which is preliminary data.</text>
</comment>
<proteinExistence type="predicted"/>
<evidence type="ECO:0000313" key="1">
    <source>
        <dbReference type="EMBL" id="NNV20650.1"/>
    </source>
</evidence>
<evidence type="ECO:0008006" key="3">
    <source>
        <dbReference type="Google" id="ProtNLM"/>
    </source>
</evidence>
<dbReference type="EMBL" id="PKQI01000002">
    <property type="protein sequence ID" value="NNV20650.1"/>
    <property type="molecule type" value="Genomic_DNA"/>
</dbReference>
<accession>A0A7Y3WVS8</accession>
<protein>
    <recommendedName>
        <fullName evidence="3">Tail assembly chaperone E/41/14-like protein</fullName>
    </recommendedName>
</protein>
<gene>
    <name evidence="1" type="ORF">EHE22_09450</name>
</gene>